<evidence type="ECO:0000256" key="8">
    <source>
        <dbReference type="ARBA" id="ARBA00023136"/>
    </source>
</evidence>
<comment type="similarity">
    <text evidence="9">Belongs to the WzzB/Cld/Rol family.</text>
</comment>
<dbReference type="PANTHER" id="PTHR32309">
    <property type="entry name" value="TYROSINE-PROTEIN KINASE"/>
    <property type="match status" value="1"/>
</dbReference>
<keyword evidence="8 12" id="KW-0472">Membrane</keyword>
<keyword evidence="4" id="KW-0997">Cell inner membrane</keyword>
<feature type="transmembrane region" description="Helical" evidence="12">
    <location>
        <begin position="32"/>
        <end position="51"/>
    </location>
</feature>
<dbReference type="PANTHER" id="PTHR32309:SF29">
    <property type="entry name" value="CHAIN LENGTH DETERMINANT PROTEIN"/>
    <property type="match status" value="1"/>
</dbReference>
<dbReference type="InterPro" id="IPR050445">
    <property type="entry name" value="Bact_polysacc_biosynth/exp"/>
</dbReference>
<keyword evidence="7 12" id="KW-1133">Transmembrane helix</keyword>
<dbReference type="Gene3D" id="3.30.1890.10">
    <property type="entry name" value="FepE-like"/>
    <property type="match status" value="1"/>
</dbReference>
<feature type="domain" description="Polysaccharide chain length determinant N-terminal" evidence="13">
    <location>
        <begin position="16"/>
        <end position="121"/>
    </location>
</feature>
<organism evidence="14 15">
    <name type="scientific">Salmonella enterica I</name>
    <dbReference type="NCBI Taxonomy" id="59201"/>
    <lineage>
        <taxon>Bacteria</taxon>
        <taxon>Pseudomonadati</taxon>
        <taxon>Pseudomonadota</taxon>
        <taxon>Gammaproteobacteria</taxon>
        <taxon>Enterobacterales</taxon>
        <taxon>Enterobacteriaceae</taxon>
        <taxon>Salmonella</taxon>
    </lineage>
</organism>
<protein>
    <recommendedName>
        <fullName evidence="10">Chain length determinant protein</fullName>
    </recommendedName>
    <alternativeName>
        <fullName evidence="11">Polysaccharide antigen chain regulator</fullName>
    </alternativeName>
</protein>
<sequence>MTVDSNTSSGRGNDPEQIDLIELLLQLWRGKMTIIVAVIIAILLAVGYLMIAKEKWTSTAIITQPDAAQVATYTNALNVLYGGNAPKISEVQANFISRFSSAFSALSEALDNQKEPEKLTIEQSVKGQALPLSVSYVSTTAEGAQRRLAEYIQQVDEEVAKELEVDLKDNITLQTKTLQESLETQEVVAQEQKDLRIRQIEEALRYADEAKITQPQIQQTQDVTRTRCSCWGAMR</sequence>
<comment type="subcellular location">
    <subcellularLocation>
        <location evidence="1">Cell inner membrane</location>
        <topology evidence="1">Multi-pass membrane protein</topology>
    </subcellularLocation>
</comment>
<dbReference type="GO" id="GO:0009103">
    <property type="term" value="P:lipopolysaccharide biosynthetic process"/>
    <property type="evidence" value="ECO:0007669"/>
    <property type="project" value="UniProtKB-KW"/>
</dbReference>
<proteinExistence type="inferred from homology"/>
<dbReference type="AlphaFoldDB" id="A0A3S4J3L3"/>
<gene>
    <name evidence="14" type="primary">wzzB_1</name>
    <name evidence="14" type="ORF">NCTC8272_00809</name>
</gene>
<evidence type="ECO:0000256" key="9">
    <source>
        <dbReference type="ARBA" id="ARBA00038118"/>
    </source>
</evidence>
<evidence type="ECO:0000259" key="13">
    <source>
        <dbReference type="Pfam" id="PF02706"/>
    </source>
</evidence>
<dbReference type="EMBL" id="LR134149">
    <property type="protein sequence ID" value="VEA32612.1"/>
    <property type="molecule type" value="Genomic_DNA"/>
</dbReference>
<accession>A0A3S4J3L3</accession>
<dbReference type="SUPFAM" id="SSF160355">
    <property type="entry name" value="Bacterial polysaccharide co-polymerase-like"/>
    <property type="match status" value="1"/>
</dbReference>
<reference evidence="14 15" key="1">
    <citation type="submission" date="2018-12" db="EMBL/GenBank/DDBJ databases">
        <authorList>
            <consortium name="Pathogen Informatics"/>
        </authorList>
    </citation>
    <scope>NUCLEOTIDE SEQUENCE [LARGE SCALE GENOMIC DNA]</scope>
    <source>
        <strain evidence="14 15">NCTC8272</strain>
    </source>
</reference>
<dbReference type="InterPro" id="IPR003856">
    <property type="entry name" value="LPS_length_determ_N"/>
</dbReference>
<dbReference type="NCBIfam" id="NF012015">
    <property type="entry name" value="PRK15471.1"/>
    <property type="match status" value="1"/>
</dbReference>
<evidence type="ECO:0000256" key="1">
    <source>
        <dbReference type="ARBA" id="ARBA00004429"/>
    </source>
</evidence>
<evidence type="ECO:0000313" key="15">
    <source>
        <dbReference type="Proteomes" id="UP000277214"/>
    </source>
</evidence>
<dbReference type="GO" id="GO:0004713">
    <property type="term" value="F:protein tyrosine kinase activity"/>
    <property type="evidence" value="ECO:0007669"/>
    <property type="project" value="TreeGrafter"/>
</dbReference>
<evidence type="ECO:0000256" key="4">
    <source>
        <dbReference type="ARBA" id="ARBA00022519"/>
    </source>
</evidence>
<evidence type="ECO:0000256" key="10">
    <source>
        <dbReference type="ARBA" id="ARBA00039982"/>
    </source>
</evidence>
<evidence type="ECO:0000256" key="6">
    <source>
        <dbReference type="ARBA" id="ARBA00022985"/>
    </source>
</evidence>
<evidence type="ECO:0000256" key="7">
    <source>
        <dbReference type="ARBA" id="ARBA00022989"/>
    </source>
</evidence>
<evidence type="ECO:0000313" key="14">
    <source>
        <dbReference type="EMBL" id="VEA32612.1"/>
    </source>
</evidence>
<dbReference type="Proteomes" id="UP000277214">
    <property type="component" value="Chromosome 1"/>
</dbReference>
<evidence type="ECO:0000256" key="3">
    <source>
        <dbReference type="ARBA" id="ARBA00022475"/>
    </source>
</evidence>
<keyword evidence="3" id="KW-1003">Cell membrane</keyword>
<evidence type="ECO:0000256" key="11">
    <source>
        <dbReference type="ARBA" id="ARBA00042235"/>
    </source>
</evidence>
<dbReference type="Pfam" id="PF02706">
    <property type="entry name" value="Wzz"/>
    <property type="match status" value="1"/>
</dbReference>
<evidence type="ECO:0000256" key="2">
    <source>
        <dbReference type="ARBA" id="ARBA00004756"/>
    </source>
</evidence>
<name>A0A3S4J3L3_SALET</name>
<keyword evidence="6" id="KW-0448">Lipopolysaccharide biosynthesis</keyword>
<evidence type="ECO:0000256" key="12">
    <source>
        <dbReference type="SAM" id="Phobius"/>
    </source>
</evidence>
<dbReference type="GO" id="GO:0005886">
    <property type="term" value="C:plasma membrane"/>
    <property type="evidence" value="ECO:0007669"/>
    <property type="project" value="UniProtKB-SubCell"/>
</dbReference>
<keyword evidence="5 12" id="KW-0812">Transmembrane</keyword>
<evidence type="ECO:0000256" key="5">
    <source>
        <dbReference type="ARBA" id="ARBA00022692"/>
    </source>
</evidence>
<comment type="pathway">
    <text evidence="2">Bacterial outer membrane biogenesis; lipopolysaccharide biosynthesis.</text>
</comment>